<evidence type="ECO:0000313" key="2">
    <source>
        <dbReference type="EMBL" id="ETW77019.1"/>
    </source>
</evidence>
<dbReference type="RefSeq" id="XP_009550575.1">
    <property type="nucleotide sequence ID" value="XM_009552280.1"/>
</dbReference>
<dbReference type="GeneID" id="20674344"/>
<organism evidence="2 3">
    <name type="scientific">Heterobasidion irregulare (strain TC 32-1)</name>
    <dbReference type="NCBI Taxonomy" id="747525"/>
    <lineage>
        <taxon>Eukaryota</taxon>
        <taxon>Fungi</taxon>
        <taxon>Dikarya</taxon>
        <taxon>Basidiomycota</taxon>
        <taxon>Agaricomycotina</taxon>
        <taxon>Agaricomycetes</taxon>
        <taxon>Russulales</taxon>
        <taxon>Bondarzewiaceae</taxon>
        <taxon>Heterobasidion</taxon>
        <taxon>Heterobasidion annosum species complex</taxon>
    </lineage>
</organism>
<dbReference type="AlphaFoldDB" id="W4JU82"/>
<dbReference type="HOGENOM" id="CLU_1586697_0_0_1"/>
<dbReference type="InParanoid" id="W4JU82"/>
<keyword evidence="3" id="KW-1185">Reference proteome</keyword>
<proteinExistence type="predicted"/>
<gene>
    <name evidence="2" type="ORF">HETIRDRAFT_429423</name>
</gene>
<feature type="compositionally biased region" description="Gly residues" evidence="1">
    <location>
        <begin position="50"/>
        <end position="61"/>
    </location>
</feature>
<feature type="region of interest" description="Disordered" evidence="1">
    <location>
        <begin position="103"/>
        <end position="124"/>
    </location>
</feature>
<feature type="compositionally biased region" description="Basic and acidic residues" evidence="1">
    <location>
        <begin position="108"/>
        <end position="120"/>
    </location>
</feature>
<name>W4JU82_HETIT</name>
<feature type="region of interest" description="Disordered" evidence="1">
    <location>
        <begin position="38"/>
        <end position="61"/>
    </location>
</feature>
<dbReference type="KEGG" id="hir:HETIRDRAFT_429423"/>
<reference evidence="2 3" key="1">
    <citation type="journal article" date="2012" name="New Phytol.">
        <title>Insight into trade-off between wood decay and parasitism from the genome of a fungal forest pathogen.</title>
        <authorList>
            <person name="Olson A."/>
            <person name="Aerts A."/>
            <person name="Asiegbu F."/>
            <person name="Belbahri L."/>
            <person name="Bouzid O."/>
            <person name="Broberg A."/>
            <person name="Canback B."/>
            <person name="Coutinho P.M."/>
            <person name="Cullen D."/>
            <person name="Dalman K."/>
            <person name="Deflorio G."/>
            <person name="van Diepen L.T."/>
            <person name="Dunand C."/>
            <person name="Duplessis S."/>
            <person name="Durling M."/>
            <person name="Gonthier P."/>
            <person name="Grimwood J."/>
            <person name="Fossdal C.G."/>
            <person name="Hansson D."/>
            <person name="Henrissat B."/>
            <person name="Hietala A."/>
            <person name="Himmelstrand K."/>
            <person name="Hoffmeister D."/>
            <person name="Hogberg N."/>
            <person name="James T.Y."/>
            <person name="Karlsson M."/>
            <person name="Kohler A."/>
            <person name="Kues U."/>
            <person name="Lee Y.H."/>
            <person name="Lin Y.C."/>
            <person name="Lind M."/>
            <person name="Lindquist E."/>
            <person name="Lombard V."/>
            <person name="Lucas S."/>
            <person name="Lunden K."/>
            <person name="Morin E."/>
            <person name="Murat C."/>
            <person name="Park J."/>
            <person name="Raffaello T."/>
            <person name="Rouze P."/>
            <person name="Salamov A."/>
            <person name="Schmutz J."/>
            <person name="Solheim H."/>
            <person name="Stahlberg J."/>
            <person name="Velez H."/>
            <person name="de Vries R.P."/>
            <person name="Wiebenga A."/>
            <person name="Woodward S."/>
            <person name="Yakovlev I."/>
            <person name="Garbelotto M."/>
            <person name="Martin F."/>
            <person name="Grigoriev I.V."/>
            <person name="Stenlid J."/>
        </authorList>
    </citation>
    <scope>NUCLEOTIDE SEQUENCE [LARGE SCALE GENOMIC DNA]</scope>
    <source>
        <strain evidence="2 3">TC 32-1</strain>
    </source>
</reference>
<dbReference type="Proteomes" id="UP000030671">
    <property type="component" value="Unassembled WGS sequence"/>
</dbReference>
<evidence type="ECO:0000256" key="1">
    <source>
        <dbReference type="SAM" id="MobiDB-lite"/>
    </source>
</evidence>
<accession>W4JU82</accession>
<protein>
    <submittedName>
        <fullName evidence="2">Uncharacterized protein</fullName>
    </submittedName>
</protein>
<evidence type="ECO:0000313" key="3">
    <source>
        <dbReference type="Proteomes" id="UP000030671"/>
    </source>
</evidence>
<dbReference type="EMBL" id="KI925463">
    <property type="protein sequence ID" value="ETW77019.1"/>
    <property type="molecule type" value="Genomic_DNA"/>
</dbReference>
<sequence>MFSSGGSAASRAHSVFSVRFCETSRPNPALTTTWPKCVGAGSETRSSSGMDGGRGQRQRLTGGGNVDKVLYAARVTSVSSMSLASVSLHPRVVYPTSPLVKSKGSVMGRKEKTKESERVAGEAGGGNEEGLLGGVVVVAKAKCGALVDLVPVGVGVRVHIRIRVVKNP</sequence>